<reference evidence="2" key="1">
    <citation type="submission" date="2019-11" db="EMBL/GenBank/DDBJ databases">
        <authorList>
            <person name="Feng L."/>
        </authorList>
    </citation>
    <scope>NUCLEOTIDE SEQUENCE</scope>
    <source>
        <strain evidence="2">BAdolescentisLFYP80</strain>
    </source>
</reference>
<keyword evidence="1" id="KW-1133">Transmembrane helix</keyword>
<feature type="transmembrane region" description="Helical" evidence="1">
    <location>
        <begin position="27"/>
        <end position="46"/>
    </location>
</feature>
<feature type="transmembrane region" description="Helical" evidence="1">
    <location>
        <begin position="52"/>
        <end position="69"/>
    </location>
</feature>
<organism evidence="2">
    <name type="scientific">Bifidobacterium adolescentis</name>
    <dbReference type="NCBI Taxonomy" id="1680"/>
    <lineage>
        <taxon>Bacteria</taxon>
        <taxon>Bacillati</taxon>
        <taxon>Actinomycetota</taxon>
        <taxon>Actinomycetes</taxon>
        <taxon>Bifidobacteriales</taxon>
        <taxon>Bifidobacteriaceae</taxon>
        <taxon>Bifidobacterium</taxon>
    </lineage>
</organism>
<evidence type="ECO:0000256" key="1">
    <source>
        <dbReference type="SAM" id="Phobius"/>
    </source>
</evidence>
<proteinExistence type="predicted"/>
<gene>
    <name evidence="2" type="ORF">BALFYP80_01588</name>
</gene>
<protein>
    <submittedName>
        <fullName evidence="2">Uncharacterized protein</fullName>
    </submittedName>
</protein>
<dbReference type="AlphaFoldDB" id="A0A6N2TUU1"/>
<keyword evidence="1" id="KW-0472">Membrane</keyword>
<evidence type="ECO:0000313" key="2">
    <source>
        <dbReference type="EMBL" id="VYT08789.1"/>
    </source>
</evidence>
<accession>A0A6N2TUU1</accession>
<dbReference type="EMBL" id="CACRSR010000013">
    <property type="protein sequence ID" value="VYT08789.1"/>
    <property type="molecule type" value="Genomic_DNA"/>
</dbReference>
<sequence length="77" mass="8059">MTKGFRADLVPGTPVPSYFMAIMKTSTIFAVCGITCGLLSAMLGFAGKPWQAGLFGLAAGIWSLATLAMDRRGGKDD</sequence>
<name>A0A6N2TUU1_BIFAD</name>
<keyword evidence="1" id="KW-0812">Transmembrane</keyword>